<dbReference type="EMBL" id="QMEY01000013">
    <property type="protein sequence ID" value="RBQ17138.1"/>
    <property type="molecule type" value="Genomic_DNA"/>
</dbReference>
<dbReference type="InterPro" id="IPR046214">
    <property type="entry name" value="DUF6247"/>
</dbReference>
<accession>A0A366LT98</accession>
<dbReference type="Proteomes" id="UP000253303">
    <property type="component" value="Unassembled WGS sequence"/>
</dbReference>
<dbReference type="AlphaFoldDB" id="A0A366LT98"/>
<evidence type="ECO:0000313" key="2">
    <source>
        <dbReference type="EMBL" id="RBQ17138.1"/>
    </source>
</evidence>
<sequence length="114" mass="12646">MSAQPYDFRPTGLLPEKSLRAIRAALTVPQDLEAFDSGLRVVLAEVRVQLDAARLAEFIDTWWLIACDSVKDPQGRREMHERAAHATAAAARGEPLPRGDKTWEQLLAARGVQL</sequence>
<protein>
    <submittedName>
        <fullName evidence="2">Uncharacterized protein</fullName>
    </submittedName>
</protein>
<name>A0A366LT98_9ACTN</name>
<dbReference type="RefSeq" id="WP_113983582.1">
    <property type="nucleotide sequence ID" value="NZ_QMEY01000013.1"/>
</dbReference>
<reference evidence="2 3" key="1">
    <citation type="submission" date="2018-06" db="EMBL/GenBank/DDBJ databases">
        <title>Sphaerisporangium craniellae sp. nov., isolated from a marine sponge in the South China Sea.</title>
        <authorList>
            <person name="Li L."/>
        </authorList>
    </citation>
    <scope>NUCLEOTIDE SEQUENCE [LARGE SCALE GENOMIC DNA]</scope>
    <source>
        <strain evidence="2 3">LHW63015</strain>
    </source>
</reference>
<dbReference type="Pfam" id="PF19760">
    <property type="entry name" value="DUF6247"/>
    <property type="match status" value="1"/>
</dbReference>
<comment type="caution">
    <text evidence="2">The sequence shown here is derived from an EMBL/GenBank/DDBJ whole genome shotgun (WGS) entry which is preliminary data.</text>
</comment>
<proteinExistence type="predicted"/>
<feature type="region of interest" description="Disordered" evidence="1">
    <location>
        <begin position="76"/>
        <end position="98"/>
    </location>
</feature>
<gene>
    <name evidence="2" type="ORF">DP939_27060</name>
</gene>
<dbReference type="OrthoDB" id="3431428at2"/>
<keyword evidence="3" id="KW-1185">Reference proteome</keyword>
<evidence type="ECO:0000313" key="3">
    <source>
        <dbReference type="Proteomes" id="UP000253303"/>
    </source>
</evidence>
<evidence type="ECO:0000256" key="1">
    <source>
        <dbReference type="SAM" id="MobiDB-lite"/>
    </source>
</evidence>
<organism evidence="2 3">
    <name type="scientific">Spongiactinospora rosea</name>
    <dbReference type="NCBI Taxonomy" id="2248750"/>
    <lineage>
        <taxon>Bacteria</taxon>
        <taxon>Bacillati</taxon>
        <taxon>Actinomycetota</taxon>
        <taxon>Actinomycetes</taxon>
        <taxon>Streptosporangiales</taxon>
        <taxon>Streptosporangiaceae</taxon>
        <taxon>Spongiactinospora</taxon>
    </lineage>
</organism>